<reference evidence="1" key="2">
    <citation type="journal article" date="2015" name="Fish Shellfish Immunol.">
        <title>Early steps in the European eel (Anguilla anguilla)-Vibrio vulnificus interaction in the gills: Role of the RtxA13 toxin.</title>
        <authorList>
            <person name="Callol A."/>
            <person name="Pajuelo D."/>
            <person name="Ebbesson L."/>
            <person name="Teles M."/>
            <person name="MacKenzie S."/>
            <person name="Amaro C."/>
        </authorList>
    </citation>
    <scope>NUCLEOTIDE SEQUENCE</scope>
</reference>
<name>A0A0E9U8I3_ANGAN</name>
<reference evidence="1" key="1">
    <citation type="submission" date="2014-11" db="EMBL/GenBank/DDBJ databases">
        <authorList>
            <person name="Amaro Gonzalez C."/>
        </authorList>
    </citation>
    <scope>NUCLEOTIDE SEQUENCE</scope>
</reference>
<organism evidence="1">
    <name type="scientific">Anguilla anguilla</name>
    <name type="common">European freshwater eel</name>
    <name type="synonym">Muraena anguilla</name>
    <dbReference type="NCBI Taxonomy" id="7936"/>
    <lineage>
        <taxon>Eukaryota</taxon>
        <taxon>Metazoa</taxon>
        <taxon>Chordata</taxon>
        <taxon>Craniata</taxon>
        <taxon>Vertebrata</taxon>
        <taxon>Euteleostomi</taxon>
        <taxon>Actinopterygii</taxon>
        <taxon>Neopterygii</taxon>
        <taxon>Teleostei</taxon>
        <taxon>Anguilliformes</taxon>
        <taxon>Anguillidae</taxon>
        <taxon>Anguilla</taxon>
    </lineage>
</organism>
<evidence type="ECO:0000313" key="1">
    <source>
        <dbReference type="EMBL" id="JAH61233.1"/>
    </source>
</evidence>
<dbReference type="EMBL" id="GBXM01047344">
    <property type="protein sequence ID" value="JAH61233.1"/>
    <property type="molecule type" value="Transcribed_RNA"/>
</dbReference>
<protein>
    <submittedName>
        <fullName evidence="1">Uncharacterized protein</fullName>
    </submittedName>
</protein>
<accession>A0A0E9U8I3</accession>
<dbReference type="AlphaFoldDB" id="A0A0E9U8I3"/>
<sequence>MKTIPDQGVSRDFCSCSVCMENEKSNGLHLNVQIVR</sequence>
<proteinExistence type="predicted"/>